<evidence type="ECO:0000256" key="4">
    <source>
        <dbReference type="ARBA" id="ARBA00022630"/>
    </source>
</evidence>
<dbReference type="Pfam" id="PF01687">
    <property type="entry name" value="Flavokinase"/>
    <property type="match status" value="1"/>
</dbReference>
<accession>Q0AAD2</accession>
<keyword evidence="8 15" id="KW-0547">Nucleotide-binding</keyword>
<comment type="function">
    <text evidence="1">Catalyzes the phosphorylation of riboflavin to FMN followed by the adenylation of FMN to FAD.</text>
</comment>
<evidence type="ECO:0000256" key="10">
    <source>
        <dbReference type="ARBA" id="ARBA00022827"/>
    </source>
</evidence>
<dbReference type="AlphaFoldDB" id="Q0AAD2"/>
<evidence type="ECO:0000256" key="8">
    <source>
        <dbReference type="ARBA" id="ARBA00022741"/>
    </source>
</evidence>
<evidence type="ECO:0000256" key="9">
    <source>
        <dbReference type="ARBA" id="ARBA00022777"/>
    </source>
</evidence>
<comment type="catalytic activity">
    <reaction evidence="14 15">
        <text>FMN + ATP + H(+) = FAD + diphosphate</text>
        <dbReference type="Rhea" id="RHEA:17237"/>
        <dbReference type="ChEBI" id="CHEBI:15378"/>
        <dbReference type="ChEBI" id="CHEBI:30616"/>
        <dbReference type="ChEBI" id="CHEBI:33019"/>
        <dbReference type="ChEBI" id="CHEBI:57692"/>
        <dbReference type="ChEBI" id="CHEBI:58210"/>
        <dbReference type="EC" id="2.7.7.2"/>
    </reaction>
</comment>
<keyword evidence="5 15" id="KW-0288">FMN</keyword>
<evidence type="ECO:0000256" key="13">
    <source>
        <dbReference type="ARBA" id="ARBA00047880"/>
    </source>
</evidence>
<name>Q0AAD2_ALKEH</name>
<evidence type="ECO:0000256" key="2">
    <source>
        <dbReference type="ARBA" id="ARBA00004726"/>
    </source>
</evidence>
<comment type="pathway">
    <text evidence="2 15">Cofactor biosynthesis; FAD biosynthesis; FAD from FMN: step 1/1.</text>
</comment>
<dbReference type="InterPro" id="IPR015864">
    <property type="entry name" value="FAD_synthase"/>
</dbReference>
<dbReference type="GO" id="GO:0003919">
    <property type="term" value="F:FMN adenylyltransferase activity"/>
    <property type="evidence" value="ECO:0007669"/>
    <property type="project" value="UniProtKB-UniRule"/>
</dbReference>
<dbReference type="CDD" id="cd02064">
    <property type="entry name" value="FAD_synthetase_N"/>
    <property type="match status" value="1"/>
</dbReference>
<feature type="domain" description="Riboflavin kinase" evidence="16">
    <location>
        <begin position="184"/>
        <end position="309"/>
    </location>
</feature>
<dbReference type="NCBIfam" id="NF004160">
    <property type="entry name" value="PRK05627.1-3"/>
    <property type="match status" value="1"/>
</dbReference>
<evidence type="ECO:0000313" key="18">
    <source>
        <dbReference type="Proteomes" id="UP000001962"/>
    </source>
</evidence>
<keyword evidence="12" id="KW-0511">Multifunctional enzyme</keyword>
<evidence type="ECO:0000256" key="14">
    <source>
        <dbReference type="ARBA" id="ARBA00049494"/>
    </source>
</evidence>
<dbReference type="Pfam" id="PF06574">
    <property type="entry name" value="FAD_syn"/>
    <property type="match status" value="1"/>
</dbReference>
<evidence type="ECO:0000256" key="7">
    <source>
        <dbReference type="ARBA" id="ARBA00022695"/>
    </source>
</evidence>
<dbReference type="PIRSF" id="PIRSF004491">
    <property type="entry name" value="FAD_Synth"/>
    <property type="match status" value="1"/>
</dbReference>
<keyword evidence="7 15" id="KW-0548">Nucleotidyltransferase</keyword>
<dbReference type="SUPFAM" id="SSF52374">
    <property type="entry name" value="Nucleotidylyl transferase"/>
    <property type="match status" value="1"/>
</dbReference>
<keyword evidence="10 15" id="KW-0274">FAD</keyword>
<dbReference type="Gene3D" id="3.40.50.620">
    <property type="entry name" value="HUPs"/>
    <property type="match status" value="1"/>
</dbReference>
<dbReference type="HOGENOM" id="CLU_048437_0_0_6"/>
<dbReference type="InterPro" id="IPR014729">
    <property type="entry name" value="Rossmann-like_a/b/a_fold"/>
</dbReference>
<dbReference type="NCBIfam" id="TIGR00083">
    <property type="entry name" value="ribF"/>
    <property type="match status" value="1"/>
</dbReference>
<dbReference type="EC" id="2.7.7.2" evidence="15"/>
<evidence type="ECO:0000313" key="17">
    <source>
        <dbReference type="EMBL" id="ABI56205.1"/>
    </source>
</evidence>
<evidence type="ECO:0000256" key="15">
    <source>
        <dbReference type="PIRNR" id="PIRNR004491"/>
    </source>
</evidence>
<comment type="catalytic activity">
    <reaction evidence="13 15">
        <text>riboflavin + ATP = FMN + ADP + H(+)</text>
        <dbReference type="Rhea" id="RHEA:14357"/>
        <dbReference type="ChEBI" id="CHEBI:15378"/>
        <dbReference type="ChEBI" id="CHEBI:30616"/>
        <dbReference type="ChEBI" id="CHEBI:57986"/>
        <dbReference type="ChEBI" id="CHEBI:58210"/>
        <dbReference type="ChEBI" id="CHEBI:456216"/>
        <dbReference type="EC" id="2.7.1.26"/>
    </reaction>
</comment>
<dbReference type="GO" id="GO:0009231">
    <property type="term" value="P:riboflavin biosynthetic process"/>
    <property type="evidence" value="ECO:0007669"/>
    <property type="project" value="InterPro"/>
</dbReference>
<comment type="similarity">
    <text evidence="15">Belongs to the ribF family.</text>
</comment>
<dbReference type="RefSeq" id="WP_011628600.1">
    <property type="nucleotide sequence ID" value="NC_008340.1"/>
</dbReference>
<dbReference type="PANTHER" id="PTHR22749">
    <property type="entry name" value="RIBOFLAVIN KINASE/FMN ADENYLYLTRANSFERASE"/>
    <property type="match status" value="1"/>
</dbReference>
<evidence type="ECO:0000256" key="6">
    <source>
        <dbReference type="ARBA" id="ARBA00022679"/>
    </source>
</evidence>
<organism evidence="17 18">
    <name type="scientific">Alkalilimnicola ehrlichii (strain ATCC BAA-1101 / DSM 17681 / MLHE-1)</name>
    <dbReference type="NCBI Taxonomy" id="187272"/>
    <lineage>
        <taxon>Bacteria</taxon>
        <taxon>Pseudomonadati</taxon>
        <taxon>Pseudomonadota</taxon>
        <taxon>Gammaproteobacteria</taxon>
        <taxon>Chromatiales</taxon>
        <taxon>Ectothiorhodospiraceae</taxon>
        <taxon>Alkalilimnicola</taxon>
    </lineage>
</organism>
<dbReference type="GO" id="GO:0009398">
    <property type="term" value="P:FMN biosynthetic process"/>
    <property type="evidence" value="ECO:0007669"/>
    <property type="project" value="UniProtKB-UniRule"/>
</dbReference>
<dbReference type="InterPro" id="IPR023468">
    <property type="entry name" value="Riboflavin_kinase"/>
</dbReference>
<evidence type="ECO:0000256" key="1">
    <source>
        <dbReference type="ARBA" id="ARBA00002121"/>
    </source>
</evidence>
<keyword evidence="9 15" id="KW-0418">Kinase</keyword>
<dbReference type="EC" id="2.7.1.26" evidence="15"/>
<dbReference type="NCBIfam" id="NF004159">
    <property type="entry name" value="PRK05627.1-2"/>
    <property type="match status" value="1"/>
</dbReference>
<evidence type="ECO:0000256" key="5">
    <source>
        <dbReference type="ARBA" id="ARBA00022643"/>
    </source>
</evidence>
<dbReference type="GO" id="GO:0005524">
    <property type="term" value="F:ATP binding"/>
    <property type="evidence" value="ECO:0007669"/>
    <property type="project" value="UniProtKB-UniRule"/>
</dbReference>
<comment type="pathway">
    <text evidence="3 15">Cofactor biosynthesis; FMN biosynthesis; FMN from riboflavin (ATP route): step 1/1.</text>
</comment>
<dbReference type="FunFam" id="3.40.50.620:FF:000021">
    <property type="entry name" value="Riboflavin biosynthesis protein"/>
    <property type="match status" value="1"/>
</dbReference>
<dbReference type="InterPro" id="IPR002606">
    <property type="entry name" value="Riboflavin_kinase_bac"/>
</dbReference>
<dbReference type="UniPathway" id="UPA00277">
    <property type="reaction ID" value="UER00407"/>
</dbReference>
<dbReference type="SMART" id="SM00904">
    <property type="entry name" value="Flavokinase"/>
    <property type="match status" value="1"/>
</dbReference>
<dbReference type="SUPFAM" id="SSF82114">
    <property type="entry name" value="Riboflavin kinase-like"/>
    <property type="match status" value="1"/>
</dbReference>
<dbReference type="PANTHER" id="PTHR22749:SF6">
    <property type="entry name" value="RIBOFLAVIN KINASE"/>
    <property type="match status" value="1"/>
</dbReference>
<dbReference type="Proteomes" id="UP000001962">
    <property type="component" value="Chromosome"/>
</dbReference>
<gene>
    <name evidence="17" type="ordered locus">Mlg_0851</name>
</gene>
<dbReference type="NCBIfam" id="NF004163">
    <property type="entry name" value="PRK05627.1-6"/>
    <property type="match status" value="1"/>
</dbReference>
<dbReference type="eggNOG" id="COG0196">
    <property type="taxonomic scope" value="Bacteria"/>
</dbReference>
<dbReference type="GO" id="GO:0008531">
    <property type="term" value="F:riboflavin kinase activity"/>
    <property type="evidence" value="ECO:0007669"/>
    <property type="project" value="UniProtKB-UniRule"/>
</dbReference>
<keyword evidence="6 15" id="KW-0808">Transferase</keyword>
<evidence type="ECO:0000256" key="11">
    <source>
        <dbReference type="ARBA" id="ARBA00022840"/>
    </source>
</evidence>
<reference evidence="18" key="1">
    <citation type="submission" date="2006-08" db="EMBL/GenBank/DDBJ databases">
        <title>Complete sequence of Alkalilimnicola ehrilichei MLHE-1.</title>
        <authorList>
            <person name="Copeland A."/>
            <person name="Lucas S."/>
            <person name="Lapidus A."/>
            <person name="Barry K."/>
            <person name="Detter J.C."/>
            <person name="Glavina del Rio T."/>
            <person name="Hammon N."/>
            <person name="Israni S."/>
            <person name="Dalin E."/>
            <person name="Tice H."/>
            <person name="Pitluck S."/>
            <person name="Sims D."/>
            <person name="Brettin T."/>
            <person name="Bruce D."/>
            <person name="Han C."/>
            <person name="Tapia R."/>
            <person name="Gilna P."/>
            <person name="Schmutz J."/>
            <person name="Larimer F."/>
            <person name="Land M."/>
            <person name="Hauser L."/>
            <person name="Kyrpides N."/>
            <person name="Mikhailova N."/>
            <person name="Oremland R.S."/>
            <person name="Hoeft S.E."/>
            <person name="Switzer-Blum J."/>
            <person name="Kulp T."/>
            <person name="King G."/>
            <person name="Tabita R."/>
            <person name="Witte B."/>
            <person name="Santini J.M."/>
            <person name="Basu P."/>
            <person name="Hollibaugh J.T."/>
            <person name="Xie G."/>
            <person name="Stolz J.F."/>
            <person name="Richardson P."/>
        </authorList>
    </citation>
    <scope>NUCLEOTIDE SEQUENCE [LARGE SCALE GENOMIC DNA]</scope>
    <source>
        <strain evidence="18">ATCC BAA-1101 / DSM 17681 / MLHE-1</strain>
    </source>
</reference>
<evidence type="ECO:0000259" key="16">
    <source>
        <dbReference type="SMART" id="SM00904"/>
    </source>
</evidence>
<evidence type="ECO:0000256" key="12">
    <source>
        <dbReference type="ARBA" id="ARBA00023268"/>
    </source>
</evidence>
<evidence type="ECO:0000256" key="3">
    <source>
        <dbReference type="ARBA" id="ARBA00005201"/>
    </source>
</evidence>
<dbReference type="KEGG" id="aeh:Mlg_0851"/>
<sequence>MELVRGLHNLQPRHRGCALTIGNFDGVHLGHQAMLDTLGLAAQRLGVPPLLLTFEPHPLEALRPEQAPTRITPLRDKLAALAETPLQRVVVARFGAALAGMSAEAFVDELLIGRLGVRHLLIGDDFRFGRARRGDYAMLAEASRRHGFELDRLETLATEDGERISSTRVRAALAAGDLGEAEDLLGRPYTLSGRVVRGDAIGRRLGFRTANIAFRANQRPALGGIFTVSVEGVADRPLPGVANVGTRPAVGGKRHLLEVHLLDWQGRLYGCHLQVRFLQRLREEWHFDSLDALSAQIGRDVDQARALFNDNPLSDPTPRTAT</sequence>
<dbReference type="InterPro" id="IPR023465">
    <property type="entry name" value="Riboflavin_kinase_dom_sf"/>
</dbReference>
<protein>
    <recommendedName>
        <fullName evidence="15">Riboflavin biosynthesis protein</fullName>
    </recommendedName>
    <domain>
        <recommendedName>
            <fullName evidence="15">Riboflavin kinase</fullName>
            <ecNumber evidence="15">2.7.1.26</ecNumber>
        </recommendedName>
        <alternativeName>
            <fullName evidence="15">Flavokinase</fullName>
        </alternativeName>
    </domain>
    <domain>
        <recommendedName>
            <fullName evidence="15">FMN adenylyltransferase</fullName>
            <ecNumber evidence="15">2.7.7.2</ecNumber>
        </recommendedName>
        <alternativeName>
            <fullName evidence="15">FAD pyrophosphorylase</fullName>
        </alternativeName>
        <alternativeName>
            <fullName evidence="15">FAD synthase</fullName>
        </alternativeName>
    </domain>
</protein>
<dbReference type="EMBL" id="CP000453">
    <property type="protein sequence ID" value="ABI56205.1"/>
    <property type="molecule type" value="Genomic_DNA"/>
</dbReference>
<dbReference type="UniPathway" id="UPA00276">
    <property type="reaction ID" value="UER00406"/>
</dbReference>
<keyword evidence="4 15" id="KW-0285">Flavoprotein</keyword>
<dbReference type="GO" id="GO:0006747">
    <property type="term" value="P:FAD biosynthetic process"/>
    <property type="evidence" value="ECO:0007669"/>
    <property type="project" value="UniProtKB-UniRule"/>
</dbReference>
<keyword evidence="18" id="KW-1185">Reference proteome</keyword>
<proteinExistence type="inferred from homology"/>
<dbReference type="InterPro" id="IPR015865">
    <property type="entry name" value="Riboflavin_kinase_bac/euk"/>
</dbReference>
<dbReference type="Gene3D" id="2.40.30.30">
    <property type="entry name" value="Riboflavin kinase-like"/>
    <property type="match status" value="1"/>
</dbReference>
<keyword evidence="11 15" id="KW-0067">ATP-binding</keyword>
<dbReference type="OrthoDB" id="9803667at2"/>